<protein>
    <recommendedName>
        <fullName evidence="17">Sensory/regulatory protein RpfC</fullName>
        <ecNumber evidence="3">2.7.13.3</ecNumber>
    </recommendedName>
</protein>
<dbReference type="SMART" id="SM00086">
    <property type="entry name" value="PAC"/>
    <property type="match status" value="1"/>
</dbReference>
<evidence type="ECO:0000256" key="3">
    <source>
        <dbReference type="ARBA" id="ARBA00012438"/>
    </source>
</evidence>
<evidence type="ECO:0000259" key="22">
    <source>
        <dbReference type="PROSITE" id="PS50110"/>
    </source>
</evidence>
<keyword evidence="6 19" id="KW-0597">Phosphoprotein</keyword>
<dbReference type="Gene3D" id="1.10.287.130">
    <property type="match status" value="1"/>
</dbReference>
<dbReference type="STRING" id="1121014.N788_04685"/>
<keyword evidence="15 20" id="KW-0472">Membrane</keyword>
<dbReference type="SUPFAM" id="SSF52172">
    <property type="entry name" value="CheY-like"/>
    <property type="match status" value="1"/>
</dbReference>
<evidence type="ECO:0000256" key="11">
    <source>
        <dbReference type="ARBA" id="ARBA00022840"/>
    </source>
</evidence>
<dbReference type="FunFam" id="1.10.287.130:FF:000002">
    <property type="entry name" value="Two-component osmosensing histidine kinase"/>
    <property type="match status" value="1"/>
</dbReference>
<dbReference type="RefSeq" id="WP_051924532.1">
    <property type="nucleotide sequence ID" value="NZ_AVCJ01000023.1"/>
</dbReference>
<dbReference type="PROSITE" id="PS50885">
    <property type="entry name" value="HAMP"/>
    <property type="match status" value="1"/>
</dbReference>
<dbReference type="CDD" id="cd00082">
    <property type="entry name" value="HisKA"/>
    <property type="match status" value="1"/>
</dbReference>
<keyword evidence="5" id="KW-0997">Cell inner membrane</keyword>
<dbReference type="PROSITE" id="PS50113">
    <property type="entry name" value="PAC"/>
    <property type="match status" value="1"/>
</dbReference>
<organism evidence="27 28">
    <name type="scientific">Arenimonas donghaensis DSM 18148 = HO3-R19</name>
    <dbReference type="NCBI Taxonomy" id="1121014"/>
    <lineage>
        <taxon>Bacteria</taxon>
        <taxon>Pseudomonadati</taxon>
        <taxon>Pseudomonadota</taxon>
        <taxon>Gammaproteobacteria</taxon>
        <taxon>Lysobacterales</taxon>
        <taxon>Lysobacteraceae</taxon>
        <taxon>Arenimonas</taxon>
    </lineage>
</organism>
<dbReference type="Gene3D" id="3.30.450.20">
    <property type="entry name" value="PAS domain"/>
    <property type="match status" value="1"/>
</dbReference>
<accession>A0A087MH35</accession>
<keyword evidence="11" id="KW-0067">ATP-binding</keyword>
<dbReference type="GO" id="GO:0005524">
    <property type="term" value="F:ATP binding"/>
    <property type="evidence" value="ECO:0007669"/>
    <property type="project" value="UniProtKB-KW"/>
</dbReference>
<keyword evidence="9" id="KW-0547">Nucleotide-binding</keyword>
<evidence type="ECO:0000259" key="23">
    <source>
        <dbReference type="PROSITE" id="PS50112"/>
    </source>
</evidence>
<dbReference type="SMART" id="SM00448">
    <property type="entry name" value="REC"/>
    <property type="match status" value="1"/>
</dbReference>
<evidence type="ECO:0000256" key="18">
    <source>
        <dbReference type="PROSITE-ProRule" id="PRU00110"/>
    </source>
</evidence>
<dbReference type="Gene3D" id="1.20.120.160">
    <property type="entry name" value="HPT domain"/>
    <property type="match status" value="1"/>
</dbReference>
<evidence type="ECO:0000256" key="8">
    <source>
        <dbReference type="ARBA" id="ARBA00022692"/>
    </source>
</evidence>
<dbReference type="CDD" id="cd00088">
    <property type="entry name" value="HPT"/>
    <property type="match status" value="1"/>
</dbReference>
<evidence type="ECO:0000256" key="12">
    <source>
        <dbReference type="ARBA" id="ARBA00022989"/>
    </source>
</evidence>
<evidence type="ECO:0000256" key="4">
    <source>
        <dbReference type="ARBA" id="ARBA00022475"/>
    </source>
</evidence>
<dbReference type="PANTHER" id="PTHR43047">
    <property type="entry name" value="TWO-COMPONENT HISTIDINE PROTEIN KINASE"/>
    <property type="match status" value="1"/>
</dbReference>
<dbReference type="InterPro" id="IPR011006">
    <property type="entry name" value="CheY-like_superfamily"/>
</dbReference>
<comment type="catalytic activity">
    <reaction evidence="1">
        <text>ATP + protein L-histidine = ADP + protein N-phospho-L-histidine.</text>
        <dbReference type="EC" id="2.7.13.3"/>
    </reaction>
</comment>
<dbReference type="InterPro" id="IPR000014">
    <property type="entry name" value="PAS"/>
</dbReference>
<dbReference type="Pfam" id="PF01627">
    <property type="entry name" value="Hpt"/>
    <property type="match status" value="1"/>
</dbReference>
<evidence type="ECO:0000256" key="5">
    <source>
        <dbReference type="ARBA" id="ARBA00022519"/>
    </source>
</evidence>
<evidence type="ECO:0000256" key="16">
    <source>
        <dbReference type="ARBA" id="ARBA00064003"/>
    </source>
</evidence>
<feature type="modified residue" description="4-aspartylphosphate" evidence="19">
    <location>
        <position position="748"/>
    </location>
</feature>
<dbReference type="SMART" id="SM00073">
    <property type="entry name" value="HPT"/>
    <property type="match status" value="1"/>
</dbReference>
<dbReference type="InterPro" id="IPR003660">
    <property type="entry name" value="HAMP_dom"/>
</dbReference>
<evidence type="ECO:0000256" key="14">
    <source>
        <dbReference type="ARBA" id="ARBA00023026"/>
    </source>
</evidence>
<dbReference type="InterPro" id="IPR001610">
    <property type="entry name" value="PAC"/>
</dbReference>
<dbReference type="CDD" id="cd16922">
    <property type="entry name" value="HATPase_EvgS-ArcB-TorS-like"/>
    <property type="match status" value="1"/>
</dbReference>
<dbReference type="PROSITE" id="PS50110">
    <property type="entry name" value="RESPONSE_REGULATORY"/>
    <property type="match status" value="1"/>
</dbReference>
<dbReference type="InterPro" id="IPR003661">
    <property type="entry name" value="HisK_dim/P_dom"/>
</dbReference>
<comment type="subunit">
    <text evidence="16">At low DSF concentrations, interacts with RpfF.</text>
</comment>
<dbReference type="SUPFAM" id="SSF55785">
    <property type="entry name" value="PYP-like sensor domain (PAS domain)"/>
    <property type="match status" value="1"/>
</dbReference>
<dbReference type="SUPFAM" id="SSF47226">
    <property type="entry name" value="Histidine-containing phosphotransfer domain, HPT domain"/>
    <property type="match status" value="1"/>
</dbReference>
<dbReference type="InterPro" id="IPR035965">
    <property type="entry name" value="PAS-like_dom_sf"/>
</dbReference>
<dbReference type="SUPFAM" id="SSF47384">
    <property type="entry name" value="Homodimeric domain of signal transducing histidine kinase"/>
    <property type="match status" value="1"/>
</dbReference>
<dbReference type="InterPro" id="IPR036890">
    <property type="entry name" value="HATPase_C_sf"/>
</dbReference>
<dbReference type="InterPro" id="IPR005467">
    <property type="entry name" value="His_kinase_dom"/>
</dbReference>
<dbReference type="NCBIfam" id="TIGR00229">
    <property type="entry name" value="sensory_box"/>
    <property type="match status" value="1"/>
</dbReference>
<feature type="domain" description="Histidine kinase" evidence="21">
    <location>
        <begin position="443"/>
        <end position="664"/>
    </location>
</feature>
<dbReference type="SMART" id="SM00388">
    <property type="entry name" value="HisKA"/>
    <property type="match status" value="1"/>
</dbReference>
<feature type="transmembrane region" description="Helical" evidence="20">
    <location>
        <begin position="12"/>
        <end position="32"/>
    </location>
</feature>
<feature type="domain" description="HPt" evidence="26">
    <location>
        <begin position="856"/>
        <end position="949"/>
    </location>
</feature>
<dbReference type="SMART" id="SM00091">
    <property type="entry name" value="PAS"/>
    <property type="match status" value="1"/>
</dbReference>
<dbReference type="Pfam" id="PF00072">
    <property type="entry name" value="Response_reg"/>
    <property type="match status" value="1"/>
</dbReference>
<dbReference type="PROSITE" id="PS50894">
    <property type="entry name" value="HPT"/>
    <property type="match status" value="1"/>
</dbReference>
<dbReference type="Gene3D" id="3.40.50.2300">
    <property type="match status" value="1"/>
</dbReference>
<dbReference type="GO" id="GO:0005886">
    <property type="term" value="C:plasma membrane"/>
    <property type="evidence" value="ECO:0007669"/>
    <property type="project" value="UniProtKB-SubCell"/>
</dbReference>
<dbReference type="InterPro" id="IPR004358">
    <property type="entry name" value="Sig_transdc_His_kin-like_C"/>
</dbReference>
<evidence type="ECO:0000256" key="10">
    <source>
        <dbReference type="ARBA" id="ARBA00022777"/>
    </source>
</evidence>
<dbReference type="InterPro" id="IPR000700">
    <property type="entry name" value="PAS-assoc_C"/>
</dbReference>
<evidence type="ECO:0000259" key="24">
    <source>
        <dbReference type="PROSITE" id="PS50113"/>
    </source>
</evidence>
<dbReference type="PATRIC" id="fig|1121014.3.peg.1824"/>
<evidence type="ECO:0000256" key="9">
    <source>
        <dbReference type="ARBA" id="ARBA00022741"/>
    </source>
</evidence>
<evidence type="ECO:0000256" key="1">
    <source>
        <dbReference type="ARBA" id="ARBA00000085"/>
    </source>
</evidence>
<dbReference type="GO" id="GO:0000155">
    <property type="term" value="F:phosphorelay sensor kinase activity"/>
    <property type="evidence" value="ECO:0007669"/>
    <property type="project" value="InterPro"/>
</dbReference>
<evidence type="ECO:0000256" key="7">
    <source>
        <dbReference type="ARBA" id="ARBA00022679"/>
    </source>
</evidence>
<dbReference type="InterPro" id="IPR001789">
    <property type="entry name" value="Sig_transdc_resp-reg_receiver"/>
</dbReference>
<feature type="domain" description="PAC" evidence="24">
    <location>
        <begin position="373"/>
        <end position="425"/>
    </location>
</feature>
<comment type="subcellular location">
    <subcellularLocation>
        <location evidence="2">Cell inner membrane</location>
        <topology evidence="2">Multi-pass membrane protein</topology>
    </subcellularLocation>
</comment>
<keyword evidence="14" id="KW-0843">Virulence</keyword>
<dbReference type="AlphaFoldDB" id="A0A087MH35"/>
<comment type="caution">
    <text evidence="27">The sequence shown here is derived from an EMBL/GenBank/DDBJ whole genome shotgun (WGS) entry which is preliminary data.</text>
</comment>
<dbReference type="SUPFAM" id="SSF55874">
    <property type="entry name" value="ATPase domain of HSP90 chaperone/DNA topoisomerase II/histidine kinase"/>
    <property type="match status" value="1"/>
</dbReference>
<dbReference type="InterPro" id="IPR013767">
    <property type="entry name" value="PAS_fold"/>
</dbReference>
<evidence type="ECO:0000256" key="17">
    <source>
        <dbReference type="ARBA" id="ARBA00068150"/>
    </source>
</evidence>
<keyword evidence="12 20" id="KW-1133">Transmembrane helix</keyword>
<evidence type="ECO:0000313" key="28">
    <source>
        <dbReference type="Proteomes" id="UP000029085"/>
    </source>
</evidence>
<dbReference type="EC" id="2.7.13.3" evidence="3"/>
<dbReference type="CDD" id="cd17546">
    <property type="entry name" value="REC_hyHK_CKI1_RcsC-like"/>
    <property type="match status" value="1"/>
</dbReference>
<evidence type="ECO:0000313" key="27">
    <source>
        <dbReference type="EMBL" id="KFL36188.1"/>
    </source>
</evidence>
<dbReference type="Gene3D" id="3.30.565.10">
    <property type="entry name" value="Histidine kinase-like ATPase, C-terminal domain"/>
    <property type="match status" value="1"/>
</dbReference>
<feature type="domain" description="Response regulatory" evidence="22">
    <location>
        <begin position="699"/>
        <end position="818"/>
    </location>
</feature>
<evidence type="ECO:0000256" key="20">
    <source>
        <dbReference type="SAM" id="Phobius"/>
    </source>
</evidence>
<dbReference type="InterPro" id="IPR008207">
    <property type="entry name" value="Sig_transdc_His_kin_Hpt_dom"/>
</dbReference>
<dbReference type="PROSITE" id="PS50112">
    <property type="entry name" value="PAS"/>
    <property type="match status" value="1"/>
</dbReference>
<keyword evidence="7" id="KW-0808">Transferase</keyword>
<dbReference type="FunFam" id="3.30.565.10:FF:000010">
    <property type="entry name" value="Sensor histidine kinase RcsC"/>
    <property type="match status" value="1"/>
</dbReference>
<keyword evidence="10" id="KW-0418">Kinase</keyword>
<sequence>MAATGRPRFGIRLQLLGLFGLLLLTGAAVLVLDEYERRQNQQALLALKDESLAGLRRIKAVSDAYGMEFVDTTFRVRNGLISWEEGLQVVDHARARIRDHWQALESMPLTGEQAQIFAQVQRSKLRADTAAETLRQTLAQKDMAGLARFADTELYPAIDPVTTRMKHLSDLEMIQAEQLVRAQDTRSRRTAWLRFLMSFATLLVVAAVGRKLLRNIYKGVESLTALAQQMRRHDYQGVPRYTPQGELGDVMDAFLNMRDDVRKFEAELNEQLARNEQVRTALIERDLFQRSLFAAARVGIMSMDAQGLFTSFNPQAERLTGHRSQDVVGRIGLDRLVHGDELQKLASGLTAAHDHAVPADARLFPRLIDQRPEPLELTFVRKDGETVPVLLASSSIRDATGKTVGYLAVATDLTQIKQLEQRLRASETRALEASEAKSNFVAAMSHEIRTPMIGVTGMLEVLSHSKLDPDQRRTIEVIQQSARTLLQIIGDILDFSKVEAGRLELSPTTLSLTRLVQSTVANFSGSASSKGLVLLCSVDDRIGPAHCADGLRLRQILSNFLSNAIKFTDKGMVETALEWKGRDGDGDRLRFRVTDTGIGVTEEQQARLFQPFSQAEGSTTRRYGGTGLGLVIARHLAAAMQGDIHMESTPGAGTTLCLDLVLPRGNEADIEAEAPPDPSQGFLARPLPDVETARAEGSLVLIVDDHPTNRLVVARQLALAGYASESAGDGRQGLDAWRTGRYGLVLSDVHMPVMDGYEFARALRAEEAAKGLRHTPVVALTAAALKGEAERCLAAGMDAYLAKPVSIPELVATLQRWLPHTLPLAADVHPGAPLPQASGDPLPLDPAVLAPLTGGDPEETRTILEDFLAATVQDLQGLDAARASGDLVALARQAHKIKGAARLVGAQPLSEAALAAESAAKEGDWAQVLPACVDVATAVERLRRHLGSG</sequence>
<dbReference type="Proteomes" id="UP000029085">
    <property type="component" value="Unassembled WGS sequence"/>
</dbReference>
<dbReference type="InterPro" id="IPR036097">
    <property type="entry name" value="HisK_dim/P_sf"/>
</dbReference>
<feature type="transmembrane region" description="Helical" evidence="20">
    <location>
        <begin position="191"/>
        <end position="209"/>
    </location>
</feature>
<dbReference type="EMBL" id="AVCJ01000023">
    <property type="protein sequence ID" value="KFL36188.1"/>
    <property type="molecule type" value="Genomic_DNA"/>
</dbReference>
<gene>
    <name evidence="27" type="ORF">N788_04685</name>
</gene>
<dbReference type="CDD" id="cd00130">
    <property type="entry name" value="PAS"/>
    <property type="match status" value="1"/>
</dbReference>
<feature type="domain" description="HAMP" evidence="25">
    <location>
        <begin position="214"/>
        <end position="266"/>
    </location>
</feature>
<evidence type="ECO:0000256" key="6">
    <source>
        <dbReference type="ARBA" id="ARBA00022553"/>
    </source>
</evidence>
<keyword evidence="8 20" id="KW-0812">Transmembrane</keyword>
<feature type="domain" description="PAS" evidence="23">
    <location>
        <begin position="290"/>
        <end position="356"/>
    </location>
</feature>
<dbReference type="Gene3D" id="6.10.340.10">
    <property type="match status" value="1"/>
</dbReference>
<reference evidence="28" key="1">
    <citation type="submission" date="2013-08" db="EMBL/GenBank/DDBJ databases">
        <title>Genome sequencing of Arenimonas donghaensis.</title>
        <authorList>
            <person name="Chen F."/>
            <person name="Wang G."/>
        </authorList>
    </citation>
    <scope>NUCLEOTIDE SEQUENCE [LARGE SCALE GENOMIC DNA]</scope>
    <source>
        <strain evidence="28">HO3-R19</strain>
    </source>
</reference>
<evidence type="ECO:0000259" key="25">
    <source>
        <dbReference type="PROSITE" id="PS50885"/>
    </source>
</evidence>
<evidence type="ECO:0000256" key="15">
    <source>
        <dbReference type="ARBA" id="ARBA00023136"/>
    </source>
</evidence>
<reference evidence="27 28" key="2">
    <citation type="journal article" date="2015" name="Stand. Genomic Sci.">
        <title>High quality draft genomic sequence of Arenimonas donghaensis DSM 18148(T).</title>
        <authorList>
            <person name="Chen F."/>
            <person name="Wang H."/>
            <person name="Cao Y."/>
            <person name="Li X."/>
            <person name="Wang G."/>
        </authorList>
    </citation>
    <scope>NUCLEOTIDE SEQUENCE [LARGE SCALE GENOMIC DNA]</scope>
    <source>
        <strain evidence="27 28">HO3-R19</strain>
    </source>
</reference>
<dbReference type="Pfam" id="PF02518">
    <property type="entry name" value="HATPase_c"/>
    <property type="match status" value="1"/>
</dbReference>
<keyword evidence="28" id="KW-1185">Reference proteome</keyword>
<dbReference type="Pfam" id="PF00989">
    <property type="entry name" value="PAS"/>
    <property type="match status" value="1"/>
</dbReference>
<dbReference type="PRINTS" id="PR00344">
    <property type="entry name" value="BCTRLSENSOR"/>
</dbReference>
<evidence type="ECO:0000256" key="2">
    <source>
        <dbReference type="ARBA" id="ARBA00004429"/>
    </source>
</evidence>
<proteinExistence type="predicted"/>
<evidence type="ECO:0000259" key="26">
    <source>
        <dbReference type="PROSITE" id="PS50894"/>
    </source>
</evidence>
<evidence type="ECO:0000256" key="13">
    <source>
        <dbReference type="ARBA" id="ARBA00023012"/>
    </source>
</evidence>
<evidence type="ECO:0000259" key="21">
    <source>
        <dbReference type="PROSITE" id="PS50109"/>
    </source>
</evidence>
<dbReference type="OrthoDB" id="9797243at2"/>
<feature type="modified residue" description="Phosphohistidine" evidence="18">
    <location>
        <position position="895"/>
    </location>
</feature>
<name>A0A087MH35_9GAMM</name>
<dbReference type="InterPro" id="IPR003594">
    <property type="entry name" value="HATPase_dom"/>
</dbReference>
<evidence type="ECO:0000256" key="19">
    <source>
        <dbReference type="PROSITE-ProRule" id="PRU00169"/>
    </source>
</evidence>
<dbReference type="SMART" id="SM00387">
    <property type="entry name" value="HATPase_c"/>
    <property type="match status" value="1"/>
</dbReference>
<keyword evidence="13" id="KW-0902">Two-component regulatory system</keyword>
<dbReference type="InterPro" id="IPR036641">
    <property type="entry name" value="HPT_dom_sf"/>
</dbReference>
<dbReference type="PROSITE" id="PS50109">
    <property type="entry name" value="HIS_KIN"/>
    <property type="match status" value="1"/>
</dbReference>
<dbReference type="Pfam" id="PF00512">
    <property type="entry name" value="HisKA"/>
    <property type="match status" value="1"/>
</dbReference>
<keyword evidence="4" id="KW-1003">Cell membrane</keyword>